<evidence type="ECO:0000313" key="3">
    <source>
        <dbReference type="EMBL" id="ECK2341350.1"/>
    </source>
</evidence>
<dbReference type="Proteomes" id="UP000349590">
    <property type="component" value="Unassembled WGS sequence"/>
</dbReference>
<accession>A0A5T0IK16</accession>
<proteinExistence type="predicted"/>
<dbReference type="EMBL" id="AACBZE010000003">
    <property type="protein sequence ID" value="EAJ8963914.1"/>
    <property type="molecule type" value="Genomic_DNA"/>
</dbReference>
<comment type="caution">
    <text evidence="1">The sequence shown here is derived from an EMBL/GenBank/DDBJ whole genome shotgun (WGS) entry which is preliminary data.</text>
</comment>
<gene>
    <name evidence="1" type="ORF">E0Z27_01295</name>
    <name evidence="2" type="ORF">E8P16_03890</name>
    <name evidence="3" type="ORF">FQW99_08155</name>
</gene>
<evidence type="ECO:0000313" key="1">
    <source>
        <dbReference type="EMBL" id="EAJ8963914.1"/>
    </source>
</evidence>
<protein>
    <submittedName>
        <fullName evidence="1">Uncharacterized protein</fullName>
    </submittedName>
</protein>
<dbReference type="AlphaFoldDB" id="A0A5T0IK16"/>
<dbReference type="EMBL" id="AACCII010000004">
    <property type="protein sequence ID" value="EAJ9718586.1"/>
    <property type="molecule type" value="Genomic_DNA"/>
</dbReference>
<name>A0A5T0IK16_CAMJU</name>
<evidence type="ECO:0000313" key="2">
    <source>
        <dbReference type="EMBL" id="EAJ9718586.1"/>
    </source>
</evidence>
<reference evidence="1" key="1">
    <citation type="submission" date="2019-04" db="EMBL/GenBank/DDBJ databases">
        <authorList>
            <consortium name="NARMS: The National Antimicrobial Resistance Monitoring System"/>
        </authorList>
    </citation>
    <scope>NUCLEOTIDE SEQUENCE</scope>
    <source>
        <strain evidence="1">CVM N18C164</strain>
    </source>
</reference>
<sequence length="61" mass="6795">MHFQAFISILFGVEFKERILLNSPASSSLNFIPKRSSNSLLVLNLPSNSFFTSSFLVLSSL</sequence>
<evidence type="ECO:0000313" key="4">
    <source>
        <dbReference type="Proteomes" id="UP000349590"/>
    </source>
</evidence>
<dbReference type="EMBL" id="AAJBAM010000053">
    <property type="protein sequence ID" value="ECK2341350.1"/>
    <property type="molecule type" value="Genomic_DNA"/>
</dbReference>
<organism evidence="1">
    <name type="scientific">Campylobacter jejuni</name>
    <dbReference type="NCBI Taxonomy" id="197"/>
    <lineage>
        <taxon>Bacteria</taxon>
        <taxon>Pseudomonadati</taxon>
        <taxon>Campylobacterota</taxon>
        <taxon>Epsilonproteobacteria</taxon>
        <taxon>Campylobacterales</taxon>
        <taxon>Campylobacteraceae</taxon>
        <taxon>Campylobacter</taxon>
    </lineage>
</organism>
<reference evidence="2 4" key="2">
    <citation type="submission" date="2019-04" db="EMBL/GenBank/DDBJ databases">
        <authorList>
            <consortium name="PulseNet: The National Subtyping Network for Foodborne Disease Surveillance"/>
            <person name="Tarr C.L."/>
            <person name="Trees E."/>
            <person name="Katz L.S."/>
            <person name="Carleton-Romer H.A."/>
            <person name="Stroika S."/>
            <person name="Kucerova Z."/>
            <person name="Roache K.F."/>
            <person name="Sabol A.L."/>
            <person name="Besser J."/>
            <person name="Gerner-Smidt P."/>
        </authorList>
    </citation>
    <scope>NUCLEOTIDE SEQUENCE [LARGE SCALE GENOMIC DNA]</scope>
    <source>
        <strain evidence="2 4">PNUSAC009041</strain>
        <strain evidence="3">PNUSAC010421</strain>
    </source>
</reference>